<dbReference type="EMBL" id="JAKZEL010000028">
    <property type="protein sequence ID" value="KAI4529342.1"/>
    <property type="molecule type" value="Genomic_DNA"/>
</dbReference>
<evidence type="ECO:0000313" key="1">
    <source>
        <dbReference type="EMBL" id="KAI4529342.1"/>
    </source>
</evidence>
<dbReference type="AlphaFoldDB" id="A0AAD4TMT2"/>
<keyword evidence="2" id="KW-1185">Reference proteome</keyword>
<name>A0AAD4TMT2_OVIAM</name>
<reference evidence="1" key="1">
    <citation type="submission" date="2022-03" db="EMBL/GenBank/DDBJ databases">
        <title>Genomic analyses of argali, domestic sheep and their hybrids provide insights into chromosomal evolution, heterosis and genetic basis of agronomic traits.</title>
        <authorList>
            <person name="Li M."/>
        </authorList>
    </citation>
    <scope>NUCLEOTIDE SEQUENCE</scope>
    <source>
        <strain evidence="1">CAU-MHL-2022a</strain>
        <tissue evidence="1">Skin</tissue>
    </source>
</reference>
<sequence length="168" mass="18576">MCLAEDLAQSKPLVKDGGDDMYWSLFGANSWERTGPPGGAIHNHTVSVTVNWDLCRQIGLCLHPITENLPQELIENQPRVRSQRNPMSTQRLIAVDHKELLEEDSEDERGGPDQGEILSLLVTSRGQVTIALLRDLHECFLADAPVPAPVPSTSFSMCCQDNVSEMLI</sequence>
<comment type="caution">
    <text evidence="1">The sequence shown here is derived from an EMBL/GenBank/DDBJ whole genome shotgun (WGS) entry which is preliminary data.</text>
</comment>
<proteinExistence type="predicted"/>
<dbReference type="Proteomes" id="UP001214576">
    <property type="component" value="Unassembled WGS sequence"/>
</dbReference>
<accession>A0AAD4TMT2</accession>
<organism evidence="1 2">
    <name type="scientific">Ovis ammon polii</name>
    <dbReference type="NCBI Taxonomy" id="230172"/>
    <lineage>
        <taxon>Eukaryota</taxon>
        <taxon>Metazoa</taxon>
        <taxon>Chordata</taxon>
        <taxon>Craniata</taxon>
        <taxon>Vertebrata</taxon>
        <taxon>Euteleostomi</taxon>
        <taxon>Mammalia</taxon>
        <taxon>Eutheria</taxon>
        <taxon>Laurasiatheria</taxon>
        <taxon>Artiodactyla</taxon>
        <taxon>Ruminantia</taxon>
        <taxon>Pecora</taxon>
        <taxon>Bovidae</taxon>
        <taxon>Caprinae</taxon>
        <taxon>Ovis</taxon>
    </lineage>
</organism>
<gene>
    <name evidence="1" type="ORF">MG293_020590</name>
</gene>
<protein>
    <submittedName>
        <fullName evidence="1">Uncharacterized protein</fullName>
    </submittedName>
</protein>
<evidence type="ECO:0000313" key="2">
    <source>
        <dbReference type="Proteomes" id="UP001214576"/>
    </source>
</evidence>